<evidence type="ECO:0000313" key="7">
    <source>
        <dbReference type="Proteomes" id="UP000274601"/>
    </source>
</evidence>
<dbReference type="Gene3D" id="3.30.470.20">
    <property type="entry name" value="ATP-grasp fold, B domain"/>
    <property type="match status" value="1"/>
</dbReference>
<keyword evidence="1" id="KW-0436">Ligase</keyword>
<evidence type="ECO:0000256" key="4">
    <source>
        <dbReference type="PROSITE-ProRule" id="PRU00409"/>
    </source>
</evidence>
<dbReference type="EMBL" id="RBWU01000008">
    <property type="protein sequence ID" value="RKS68234.1"/>
    <property type="molecule type" value="Genomic_DNA"/>
</dbReference>
<keyword evidence="7" id="KW-1185">Reference proteome</keyword>
<evidence type="ECO:0000313" key="6">
    <source>
        <dbReference type="EMBL" id="RKS68234.1"/>
    </source>
</evidence>
<dbReference type="SUPFAM" id="SSF56059">
    <property type="entry name" value="Glutathione synthetase ATP-binding domain-like"/>
    <property type="match status" value="1"/>
</dbReference>
<protein>
    <submittedName>
        <fullName evidence="6">Biotin carboxylase</fullName>
    </submittedName>
</protein>
<dbReference type="AlphaFoldDB" id="A0A495QA98"/>
<evidence type="ECO:0000256" key="1">
    <source>
        <dbReference type="ARBA" id="ARBA00022598"/>
    </source>
</evidence>
<dbReference type="Gene3D" id="3.40.50.20">
    <property type="match status" value="1"/>
</dbReference>
<keyword evidence="2 4" id="KW-0547">Nucleotide-binding</keyword>
<organism evidence="6 7">
    <name type="scientific">Actinomadura pelletieri DSM 43383</name>
    <dbReference type="NCBI Taxonomy" id="1120940"/>
    <lineage>
        <taxon>Bacteria</taxon>
        <taxon>Bacillati</taxon>
        <taxon>Actinomycetota</taxon>
        <taxon>Actinomycetes</taxon>
        <taxon>Streptosporangiales</taxon>
        <taxon>Thermomonosporaceae</taxon>
        <taxon>Actinomadura</taxon>
    </lineage>
</organism>
<dbReference type="InterPro" id="IPR052032">
    <property type="entry name" value="ATP-dep_AA_Ligase"/>
</dbReference>
<name>A0A495QA98_9ACTN</name>
<evidence type="ECO:0000256" key="2">
    <source>
        <dbReference type="ARBA" id="ARBA00022741"/>
    </source>
</evidence>
<dbReference type="InterPro" id="IPR040570">
    <property type="entry name" value="LAL_C2"/>
</dbReference>
<evidence type="ECO:0000256" key="3">
    <source>
        <dbReference type="ARBA" id="ARBA00022840"/>
    </source>
</evidence>
<dbReference type="Proteomes" id="UP000274601">
    <property type="component" value="Unassembled WGS sequence"/>
</dbReference>
<gene>
    <name evidence="6" type="ORF">BZB76_6488</name>
</gene>
<dbReference type="InterPro" id="IPR011761">
    <property type="entry name" value="ATP-grasp"/>
</dbReference>
<dbReference type="GO" id="GO:0016874">
    <property type="term" value="F:ligase activity"/>
    <property type="evidence" value="ECO:0007669"/>
    <property type="project" value="UniProtKB-KW"/>
</dbReference>
<keyword evidence="3 4" id="KW-0067">ATP-binding</keyword>
<reference evidence="6 7" key="1">
    <citation type="submission" date="2018-10" db="EMBL/GenBank/DDBJ databases">
        <title>Genomic Encyclopedia of Archaeal and Bacterial Type Strains, Phase II (KMG-II): from individual species to whole genera.</title>
        <authorList>
            <person name="Goeker M."/>
        </authorList>
    </citation>
    <scope>NUCLEOTIDE SEQUENCE [LARGE SCALE GENOMIC DNA]</scope>
    <source>
        <strain evidence="6 7">DSM 43383</strain>
    </source>
</reference>
<dbReference type="PANTHER" id="PTHR43585">
    <property type="entry name" value="FUMIPYRROLE BIOSYNTHESIS PROTEIN C"/>
    <property type="match status" value="1"/>
</dbReference>
<dbReference type="Pfam" id="PF13535">
    <property type="entry name" value="ATP-grasp_4"/>
    <property type="match status" value="1"/>
</dbReference>
<sequence length="405" mass="43217">MGRPYLRRAHDRGMEVAILDTPQGLKWAEDALIAQDRTYALIGNGEEAWQKAAAQALADGSVDAVLPFSEQHVTTAARITDELDLPGTGLRAALTSRNKYLQRDLFSRHGLPQPDYALTQTAKEAVSWACGHYPVVVKPLSEMGSAGVRIVFNEVEMVAWWEEHAGLTPFLVERYVAGPEHSVEAVIHAGEVVFAGLTAKTTTSPPYCVELGHSYPAVVSAGQRAEIDRVLAGVVHALGMGSGIMHLELRSGTGGPRIMEVAVRTPGDRILDVVEAASGIDLYDAVLDVVLGRRPALAGADTAVACAWFPELPAGTVTAIHGADTVTRLEGVVDVEVDVEPGGTIAPLRSSMDRMAMVLVRAPDEGTLDARLKSVRDMLRFDITPLDDHDGHASSDALAGAEDGR</sequence>
<dbReference type="GO" id="GO:0046872">
    <property type="term" value="F:metal ion binding"/>
    <property type="evidence" value="ECO:0007669"/>
    <property type="project" value="InterPro"/>
</dbReference>
<feature type="domain" description="ATP-grasp" evidence="5">
    <location>
        <begin position="103"/>
        <end position="291"/>
    </location>
</feature>
<dbReference type="Pfam" id="PF18603">
    <property type="entry name" value="LAL_C2"/>
    <property type="match status" value="1"/>
</dbReference>
<dbReference type="PROSITE" id="PS50975">
    <property type="entry name" value="ATP_GRASP"/>
    <property type="match status" value="1"/>
</dbReference>
<dbReference type="PANTHER" id="PTHR43585:SF2">
    <property type="entry name" value="ATP-GRASP ENZYME FSQD"/>
    <property type="match status" value="1"/>
</dbReference>
<comment type="caution">
    <text evidence="6">The sequence shown here is derived from an EMBL/GenBank/DDBJ whole genome shotgun (WGS) entry which is preliminary data.</text>
</comment>
<proteinExistence type="predicted"/>
<accession>A0A495QA98</accession>
<evidence type="ECO:0000259" key="5">
    <source>
        <dbReference type="PROSITE" id="PS50975"/>
    </source>
</evidence>
<dbReference type="GO" id="GO:0005524">
    <property type="term" value="F:ATP binding"/>
    <property type="evidence" value="ECO:0007669"/>
    <property type="project" value="UniProtKB-UniRule"/>
</dbReference>